<dbReference type="Proteomes" id="UP000031518">
    <property type="component" value="Unassembled WGS sequence"/>
</dbReference>
<feature type="binding site" evidence="4">
    <location>
        <position position="129"/>
    </location>
    <ligand>
        <name>Mn(2+)</name>
        <dbReference type="ChEBI" id="CHEBI:29035"/>
        <label>1</label>
    </ligand>
</feature>
<comment type="cofactor">
    <cofactor evidence="4">
        <name>Mn(2+)</name>
        <dbReference type="ChEBI" id="CHEBI:29035"/>
    </cofactor>
    <text evidence="4">Binds 2 manganese ions per subunit.</text>
</comment>
<keyword evidence="2 4" id="KW-0479">Metal-binding</keyword>
<dbReference type="SUPFAM" id="SSF52768">
    <property type="entry name" value="Arginase/deacetylase"/>
    <property type="match status" value="1"/>
</dbReference>
<dbReference type="GO" id="GO:0046872">
    <property type="term" value="F:metal ion binding"/>
    <property type="evidence" value="ECO:0007669"/>
    <property type="project" value="UniProtKB-KW"/>
</dbReference>
<evidence type="ECO:0000313" key="6">
    <source>
        <dbReference type="Proteomes" id="UP000031518"/>
    </source>
</evidence>
<reference evidence="5 6" key="1">
    <citation type="submission" date="2013-12" db="EMBL/GenBank/DDBJ databases">
        <authorList>
            <person name="Stott M."/>
        </authorList>
    </citation>
    <scope>NUCLEOTIDE SEQUENCE [LARGE SCALE GENOMIC DNA]</scope>
    <source>
        <strain evidence="5 6">K22</strain>
    </source>
</reference>
<proteinExistence type="inferred from homology"/>
<gene>
    <name evidence="5" type="ORF">PYK22_02665</name>
</gene>
<evidence type="ECO:0000313" key="5">
    <source>
        <dbReference type="EMBL" id="CDM66632.1"/>
    </source>
</evidence>
<feature type="binding site" evidence="4">
    <location>
        <position position="106"/>
    </location>
    <ligand>
        <name>Mn(2+)</name>
        <dbReference type="ChEBI" id="CHEBI:29035"/>
        <label>1</label>
    </ligand>
</feature>
<dbReference type="PIRSF" id="PIRSF036979">
    <property type="entry name" value="Arginase"/>
    <property type="match status" value="1"/>
</dbReference>
<dbReference type="EMBL" id="CBXV010000008">
    <property type="protein sequence ID" value="CDM66632.1"/>
    <property type="molecule type" value="Genomic_DNA"/>
</dbReference>
<comment type="similarity">
    <text evidence="1">Belongs to the arginase family. Agmatinase subfamily.</text>
</comment>
<organism evidence="5 6">
    <name type="scientific">Pyrinomonas methylaliphatogenes</name>
    <dbReference type="NCBI Taxonomy" id="454194"/>
    <lineage>
        <taxon>Bacteria</taxon>
        <taxon>Pseudomonadati</taxon>
        <taxon>Acidobacteriota</taxon>
        <taxon>Blastocatellia</taxon>
        <taxon>Blastocatellales</taxon>
        <taxon>Pyrinomonadaceae</taxon>
        <taxon>Pyrinomonas</taxon>
    </lineage>
</organism>
<dbReference type="GO" id="GO:0033389">
    <property type="term" value="P:putrescine biosynthetic process from arginine, via agmatine"/>
    <property type="evidence" value="ECO:0007669"/>
    <property type="project" value="TreeGrafter"/>
</dbReference>
<evidence type="ECO:0000256" key="3">
    <source>
        <dbReference type="ARBA" id="ARBA00022801"/>
    </source>
</evidence>
<dbReference type="InterPro" id="IPR023696">
    <property type="entry name" value="Ureohydrolase_dom_sf"/>
</dbReference>
<dbReference type="STRING" id="454194.PYK22_02665"/>
<keyword evidence="6" id="KW-1185">Reference proteome</keyword>
<dbReference type="PANTHER" id="PTHR11358:SF26">
    <property type="entry name" value="GUANIDINO ACID HYDROLASE, MITOCHONDRIAL"/>
    <property type="match status" value="1"/>
</dbReference>
<keyword evidence="4" id="KW-0464">Manganese</keyword>
<keyword evidence="3 5" id="KW-0378">Hydrolase</keyword>
<evidence type="ECO:0000256" key="4">
    <source>
        <dbReference type="PIRSR" id="PIRSR036979-1"/>
    </source>
</evidence>
<dbReference type="Pfam" id="PF00491">
    <property type="entry name" value="Arginase"/>
    <property type="match status" value="1"/>
</dbReference>
<feature type="binding site" evidence="4">
    <location>
        <position position="214"/>
    </location>
    <ligand>
        <name>Mn(2+)</name>
        <dbReference type="ChEBI" id="CHEBI:29035"/>
        <label>1</label>
    </ligand>
</feature>
<dbReference type="PANTHER" id="PTHR11358">
    <property type="entry name" value="ARGINASE/AGMATINASE"/>
    <property type="match status" value="1"/>
</dbReference>
<sequence>MNFGGLSEEAFSSQPRARVLVWPVSYEGTVSYGAGTARGAEAIIDASRNMELYDEELDAETYRIGIHTLPIFPPAPSPAEMNQKLYEEARRLVSTGKFLVTLGGEHSITAPIVRAHAERYANFSVFQIDAHADLRATYDDTPYSHACVMRRIVEDLRIPAVQFGIRSMSAEEARVKDRLPTRIFWAKDVVGRPQSWNEAISLLTENVYLTIDIDGLDPSLVPHTGTPEPGGLGWYETLGLLRALAGRRRIVGMDLVEYAPAGEHHASAFLCAKLVYKTLGYIFADSLERVSI</sequence>
<dbReference type="Gene3D" id="3.40.800.10">
    <property type="entry name" value="Ureohydrolase domain"/>
    <property type="match status" value="1"/>
</dbReference>
<evidence type="ECO:0000256" key="2">
    <source>
        <dbReference type="ARBA" id="ARBA00022723"/>
    </source>
</evidence>
<dbReference type="InterPro" id="IPR006035">
    <property type="entry name" value="Ureohydrolase"/>
</dbReference>
<dbReference type="AlphaFoldDB" id="A0A0B6X0Y5"/>
<protein>
    <submittedName>
        <fullName evidence="5">Agmatinase</fullName>
        <ecNumber evidence="5">3.5.3.11</ecNumber>
    </submittedName>
</protein>
<dbReference type="EC" id="3.5.3.11" evidence="5"/>
<dbReference type="CDD" id="cd11593">
    <property type="entry name" value="Agmatinase-like_2"/>
    <property type="match status" value="1"/>
</dbReference>
<feature type="binding site" evidence="4">
    <location>
        <position position="133"/>
    </location>
    <ligand>
        <name>Mn(2+)</name>
        <dbReference type="ChEBI" id="CHEBI:29035"/>
        <label>1</label>
    </ligand>
</feature>
<feature type="binding site" evidence="4">
    <location>
        <position position="212"/>
    </location>
    <ligand>
        <name>Mn(2+)</name>
        <dbReference type="ChEBI" id="CHEBI:29035"/>
        <label>1</label>
    </ligand>
</feature>
<name>A0A0B6X0Y5_9BACT</name>
<accession>A0A0B6X0Y5</accession>
<dbReference type="NCBIfam" id="TIGR01230">
    <property type="entry name" value="agmatinase"/>
    <property type="match status" value="1"/>
</dbReference>
<evidence type="ECO:0000256" key="1">
    <source>
        <dbReference type="ARBA" id="ARBA00009227"/>
    </source>
</evidence>
<feature type="binding site" evidence="4">
    <location>
        <position position="131"/>
    </location>
    <ligand>
        <name>Mn(2+)</name>
        <dbReference type="ChEBI" id="CHEBI:29035"/>
        <label>1</label>
    </ligand>
</feature>
<dbReference type="InterPro" id="IPR005925">
    <property type="entry name" value="Agmatinase-rel"/>
</dbReference>
<dbReference type="PROSITE" id="PS51409">
    <property type="entry name" value="ARGINASE_2"/>
    <property type="match status" value="1"/>
</dbReference>
<reference evidence="5 6" key="2">
    <citation type="submission" date="2015-01" db="EMBL/GenBank/DDBJ databases">
        <title>Complete genome sequence of Pyrinomonas methylaliphatogenes type strain K22T.</title>
        <authorList>
            <person name="Lee K.C.Y."/>
            <person name="Power J.F."/>
            <person name="Dunfield P.F."/>
            <person name="Morgan X.C."/>
            <person name="Huttenhower C."/>
            <person name="Stott M.B."/>
        </authorList>
    </citation>
    <scope>NUCLEOTIDE SEQUENCE [LARGE SCALE GENOMIC DNA]</scope>
    <source>
        <strain evidence="5 6">K22</strain>
    </source>
</reference>
<dbReference type="GO" id="GO:0008783">
    <property type="term" value="F:agmatinase activity"/>
    <property type="evidence" value="ECO:0007669"/>
    <property type="project" value="UniProtKB-EC"/>
</dbReference>